<proteinExistence type="predicted"/>
<evidence type="ECO:0000259" key="7">
    <source>
        <dbReference type="Pfam" id="PF25990"/>
    </source>
</evidence>
<feature type="transmembrane region" description="Helical" evidence="4">
    <location>
        <begin position="7"/>
        <end position="26"/>
    </location>
</feature>
<feature type="domain" description="YknX-like beta-barrel" evidence="7">
    <location>
        <begin position="221"/>
        <end position="305"/>
    </location>
</feature>
<dbReference type="InterPro" id="IPR058639">
    <property type="entry name" value="BSH_YknX-like"/>
</dbReference>
<dbReference type="Pfam" id="PF25990">
    <property type="entry name" value="Beta-barrel_YknX"/>
    <property type="match status" value="1"/>
</dbReference>
<dbReference type="PANTHER" id="PTHR32347:SF14">
    <property type="entry name" value="EFFLUX SYSTEM COMPONENT YKNX-RELATED"/>
    <property type="match status" value="1"/>
</dbReference>
<reference evidence="9" key="1">
    <citation type="submission" date="2016-07" db="EMBL/GenBank/DDBJ databases">
        <authorList>
            <person name="Florea S."/>
            <person name="Webb J.S."/>
            <person name="Jaromczyk J."/>
            <person name="Schardl C.L."/>
        </authorList>
    </citation>
    <scope>NUCLEOTIDE SEQUENCE [LARGE SCALE GENOMIC DNA]</scope>
    <source>
        <strain evidence="9">CY1</strain>
    </source>
</reference>
<keyword evidence="2 3" id="KW-0175">Coiled coil</keyword>
<comment type="subcellular location">
    <subcellularLocation>
        <location evidence="1">Cell envelope</location>
    </subcellularLocation>
</comment>
<dbReference type="Proteomes" id="UP000190626">
    <property type="component" value="Unassembled WGS sequence"/>
</dbReference>
<protein>
    <submittedName>
        <fullName evidence="8">Uncharacterized protein</fullName>
    </submittedName>
</protein>
<feature type="domain" description="YknX-like C-terminal permuted SH3-like" evidence="6">
    <location>
        <begin position="314"/>
        <end position="381"/>
    </location>
</feature>
<keyword evidence="9" id="KW-1185">Reference proteome</keyword>
<evidence type="ECO:0000256" key="4">
    <source>
        <dbReference type="SAM" id="Phobius"/>
    </source>
</evidence>
<dbReference type="Gene3D" id="2.40.420.20">
    <property type="match status" value="1"/>
</dbReference>
<dbReference type="Gene3D" id="2.40.30.170">
    <property type="match status" value="1"/>
</dbReference>
<evidence type="ECO:0000313" key="8">
    <source>
        <dbReference type="EMBL" id="OPH48277.1"/>
    </source>
</evidence>
<keyword evidence="4" id="KW-1133">Transmembrane helix</keyword>
<dbReference type="Pfam" id="PF25984">
    <property type="entry name" value="BSH_YknX"/>
    <property type="match status" value="1"/>
</dbReference>
<dbReference type="RefSeq" id="WP_079419402.1">
    <property type="nucleotide sequence ID" value="NZ_MBTG01000046.1"/>
</dbReference>
<keyword evidence="4" id="KW-0812">Transmembrane</keyword>
<accession>A0A1V4H9V9</accession>
<dbReference type="STRING" id="1469647.BC351_38435"/>
<dbReference type="InterPro" id="IPR050465">
    <property type="entry name" value="UPF0194_transport"/>
</dbReference>
<evidence type="ECO:0000259" key="5">
    <source>
        <dbReference type="Pfam" id="PF25984"/>
    </source>
</evidence>
<dbReference type="GO" id="GO:0030313">
    <property type="term" value="C:cell envelope"/>
    <property type="evidence" value="ECO:0007669"/>
    <property type="project" value="UniProtKB-SubCell"/>
</dbReference>
<evidence type="ECO:0000256" key="3">
    <source>
        <dbReference type="SAM" id="Coils"/>
    </source>
</evidence>
<dbReference type="InterPro" id="IPR058637">
    <property type="entry name" value="YknX-like_C"/>
</dbReference>
<gene>
    <name evidence="8" type="ORF">BC351_38435</name>
</gene>
<dbReference type="AlphaFoldDB" id="A0A1V4H9V9"/>
<dbReference type="Gene3D" id="1.10.287.470">
    <property type="entry name" value="Helix hairpin bin"/>
    <property type="match status" value="1"/>
</dbReference>
<evidence type="ECO:0000313" key="9">
    <source>
        <dbReference type="Proteomes" id="UP000190626"/>
    </source>
</evidence>
<sequence>MKKKWFLILLSLGILSIIGINLFLIFNPNSSLSSLTNVRVIQVEKQQISDTLIASGVVTPSDEERIFIDEAMGSVKDLFVYEGQEVMKGTELFRYDEEEIRSKVTLLEIAKTRLSLELEQHREKLDNLEADFKHNLKDTSLVEESIRQAGKARKELERQVKYTMLSIKENEMQMESLLKKKDNLIVKSSISGIVKKVTRNRNRAGTEAQEPIIHLVSNEPYKVKGTITEFDSVFVKAGQPVKVKSKVLSSEMWEGKVKSIQLSPSQSGINSGLEKKESVTSYPFEVALMDKRAGLQEGYHVSVEIQIKAKDNVFTLPHDATFVQDSKEFVFIVVDNMLQKKEITIGLMNDQFKEVLTGVNEGDIVVRQPKIDWKEGLEVKVDVATS</sequence>
<dbReference type="OrthoDB" id="2023301at2"/>
<evidence type="ECO:0000259" key="6">
    <source>
        <dbReference type="Pfam" id="PF25989"/>
    </source>
</evidence>
<comment type="caution">
    <text evidence="8">The sequence shown here is derived from an EMBL/GenBank/DDBJ whole genome shotgun (WGS) entry which is preliminary data.</text>
</comment>
<name>A0A1V4H9V9_9BACL</name>
<feature type="domain" description="YknX-like barrel-sandwich hybrid" evidence="5">
    <location>
        <begin position="64"/>
        <end position="215"/>
    </location>
</feature>
<dbReference type="Pfam" id="PF25989">
    <property type="entry name" value="YknX_C"/>
    <property type="match status" value="1"/>
</dbReference>
<feature type="coiled-coil region" evidence="3">
    <location>
        <begin position="111"/>
        <end position="138"/>
    </location>
</feature>
<evidence type="ECO:0000256" key="1">
    <source>
        <dbReference type="ARBA" id="ARBA00004196"/>
    </source>
</evidence>
<dbReference type="EMBL" id="MBTG01000046">
    <property type="protein sequence ID" value="OPH48277.1"/>
    <property type="molecule type" value="Genomic_DNA"/>
</dbReference>
<dbReference type="PANTHER" id="PTHR32347">
    <property type="entry name" value="EFFLUX SYSTEM COMPONENT YKNX-RELATED"/>
    <property type="match status" value="1"/>
</dbReference>
<keyword evidence="4" id="KW-0472">Membrane</keyword>
<dbReference type="InterPro" id="IPR058636">
    <property type="entry name" value="Beta-barrel_YknX"/>
</dbReference>
<dbReference type="Gene3D" id="2.40.50.100">
    <property type="match status" value="1"/>
</dbReference>
<evidence type="ECO:0000256" key="2">
    <source>
        <dbReference type="ARBA" id="ARBA00023054"/>
    </source>
</evidence>
<organism evidence="8 9">
    <name type="scientific">Paenibacillus ferrarius</name>
    <dbReference type="NCBI Taxonomy" id="1469647"/>
    <lineage>
        <taxon>Bacteria</taxon>
        <taxon>Bacillati</taxon>
        <taxon>Bacillota</taxon>
        <taxon>Bacilli</taxon>
        <taxon>Bacillales</taxon>
        <taxon>Paenibacillaceae</taxon>
        <taxon>Paenibacillus</taxon>
    </lineage>
</organism>